<evidence type="ECO:0000313" key="3">
    <source>
        <dbReference type="Proteomes" id="UP000026961"/>
    </source>
</evidence>
<dbReference type="Gramene" id="OGLUM06G26550.1">
    <property type="protein sequence ID" value="OGLUM06G26550.1"/>
    <property type="gene ID" value="OGLUM06G26550"/>
</dbReference>
<evidence type="ECO:0000256" key="1">
    <source>
        <dbReference type="SAM" id="MobiDB-lite"/>
    </source>
</evidence>
<name>A0A0E0ADH0_9ORYZ</name>
<dbReference type="HOGENOM" id="CLU_2018807_0_0_1"/>
<keyword evidence="3" id="KW-1185">Reference proteome</keyword>
<reference evidence="2" key="2">
    <citation type="submission" date="2018-05" db="EMBL/GenBank/DDBJ databases">
        <title>OgluRS3 (Oryza glumaepatula Reference Sequence Version 3).</title>
        <authorList>
            <person name="Zhang J."/>
            <person name="Kudrna D."/>
            <person name="Lee S."/>
            <person name="Talag J."/>
            <person name="Welchert J."/>
            <person name="Wing R.A."/>
        </authorList>
    </citation>
    <scope>NUCLEOTIDE SEQUENCE [LARGE SCALE GENOMIC DNA]</scope>
</reference>
<evidence type="ECO:0000313" key="2">
    <source>
        <dbReference type="EnsemblPlants" id="OGLUM06G26550.1"/>
    </source>
</evidence>
<reference evidence="2" key="1">
    <citation type="submission" date="2015-04" db="UniProtKB">
        <authorList>
            <consortium name="EnsemblPlants"/>
        </authorList>
    </citation>
    <scope>IDENTIFICATION</scope>
</reference>
<dbReference type="AlphaFoldDB" id="A0A0E0ADH0"/>
<protein>
    <submittedName>
        <fullName evidence="2">Uncharacterized protein</fullName>
    </submittedName>
</protein>
<accession>A0A0E0ADH0</accession>
<dbReference type="Proteomes" id="UP000026961">
    <property type="component" value="Chromosome 6"/>
</dbReference>
<organism evidence="2">
    <name type="scientific">Oryza glumipatula</name>
    <dbReference type="NCBI Taxonomy" id="40148"/>
    <lineage>
        <taxon>Eukaryota</taxon>
        <taxon>Viridiplantae</taxon>
        <taxon>Streptophyta</taxon>
        <taxon>Embryophyta</taxon>
        <taxon>Tracheophyta</taxon>
        <taxon>Spermatophyta</taxon>
        <taxon>Magnoliopsida</taxon>
        <taxon>Liliopsida</taxon>
        <taxon>Poales</taxon>
        <taxon>Poaceae</taxon>
        <taxon>BOP clade</taxon>
        <taxon>Oryzoideae</taxon>
        <taxon>Oryzeae</taxon>
        <taxon>Oryzinae</taxon>
        <taxon>Oryza</taxon>
    </lineage>
</organism>
<feature type="region of interest" description="Disordered" evidence="1">
    <location>
        <begin position="51"/>
        <end position="79"/>
    </location>
</feature>
<sequence>MGRACLIGTHGRQGRTDDACMFDTQRQGESSIYVDVSAPFILKWTYQMKPKALPGPTRRRGGRRRDGDGYGGGSRTEARGAGIGITQSVAARCGEAGIGIALSTAAVGKPLVVARGSGDDGGV</sequence>
<proteinExistence type="predicted"/>
<dbReference type="EnsemblPlants" id="OGLUM06G26550.1">
    <property type="protein sequence ID" value="OGLUM06G26550.1"/>
    <property type="gene ID" value="OGLUM06G26550"/>
</dbReference>